<dbReference type="Proteomes" id="UP000003121">
    <property type="component" value="Chromosome"/>
</dbReference>
<dbReference type="GeneID" id="79938280"/>
<dbReference type="PANTHER" id="PTHR43483">
    <property type="entry name" value="MEMBRANE TRANSPORTER PROTEIN HI_0806-RELATED"/>
    <property type="match status" value="1"/>
</dbReference>
<keyword evidence="4 5" id="KW-0472">Membrane</keyword>
<keyword evidence="5" id="KW-1003">Cell membrane</keyword>
<evidence type="ECO:0000256" key="4">
    <source>
        <dbReference type="ARBA" id="ARBA00023136"/>
    </source>
</evidence>
<organism evidence="6 7">
    <name type="scientific">Taylorella equigenitalis ATCC 35865</name>
    <dbReference type="NCBI Taxonomy" id="743973"/>
    <lineage>
        <taxon>Bacteria</taxon>
        <taxon>Pseudomonadati</taxon>
        <taxon>Pseudomonadota</taxon>
        <taxon>Betaproteobacteria</taxon>
        <taxon>Burkholderiales</taxon>
        <taxon>Alcaligenaceae</taxon>
        <taxon>Taylorella</taxon>
    </lineage>
</organism>
<feature type="transmembrane region" description="Helical" evidence="5">
    <location>
        <begin position="108"/>
        <end position="127"/>
    </location>
</feature>
<evidence type="ECO:0000256" key="5">
    <source>
        <dbReference type="RuleBase" id="RU363041"/>
    </source>
</evidence>
<dbReference type="Pfam" id="PF01925">
    <property type="entry name" value="TauE"/>
    <property type="match status" value="1"/>
</dbReference>
<proteinExistence type="inferred from homology"/>
<comment type="similarity">
    <text evidence="5">Belongs to the 4-toluene sulfonate uptake permease (TSUP) (TC 2.A.102) family.</text>
</comment>
<dbReference type="RefSeq" id="WP_014840000.1">
    <property type="nucleotide sequence ID" value="NC_018108.1"/>
</dbReference>
<feature type="transmembrane region" description="Helical" evidence="5">
    <location>
        <begin position="79"/>
        <end position="102"/>
    </location>
</feature>
<sequence>MSLFSIGILLLLGCFGGLMAGLLGVGGGMVLVPFLTSLFSTFHNLPQQYIVHISIATAMATIMFTSLSSMRAHHLRGGVRWDIFIKFVPGILIGGLLSGGVIFKMIDIGWLALVFAIFVSYSGFNMFRKKSEEVSTRALPPAYVIALVGVGIGLISGIVGAGGGFLTVPFLVWCSVPMRNAVGTSAACGFPIAVSNVIGYIYGGMSEIGVQNGLVGFVYWPALLALISMSVIFAPIGAKLAHSLPVNTLRKVFAVLLFFLALLMLKRSLLEFGLI</sequence>
<dbReference type="EMBL" id="CP003264">
    <property type="protein sequence ID" value="AFN35148.1"/>
    <property type="molecule type" value="Genomic_DNA"/>
</dbReference>
<keyword evidence="2 5" id="KW-0812">Transmembrane</keyword>
<keyword evidence="3 5" id="KW-1133">Transmembrane helix</keyword>
<evidence type="ECO:0000313" key="6">
    <source>
        <dbReference type="EMBL" id="AFN35148.1"/>
    </source>
</evidence>
<keyword evidence="7" id="KW-1185">Reference proteome</keyword>
<evidence type="ECO:0000256" key="3">
    <source>
        <dbReference type="ARBA" id="ARBA00022989"/>
    </source>
</evidence>
<feature type="transmembrane region" description="Helical" evidence="5">
    <location>
        <begin position="48"/>
        <end position="67"/>
    </location>
</feature>
<feature type="transmembrane region" description="Helical" evidence="5">
    <location>
        <begin position="181"/>
        <end position="202"/>
    </location>
</feature>
<feature type="transmembrane region" description="Helical" evidence="5">
    <location>
        <begin position="139"/>
        <end position="161"/>
    </location>
</feature>
<protein>
    <recommendedName>
        <fullName evidence="5">Probable membrane transporter protein</fullName>
    </recommendedName>
</protein>
<gene>
    <name evidence="6" type="ORF">KUI_0043</name>
</gene>
<accession>A0ABN4ATF3</accession>
<evidence type="ECO:0000256" key="1">
    <source>
        <dbReference type="ARBA" id="ARBA00004141"/>
    </source>
</evidence>
<feature type="transmembrane region" description="Helical" evidence="5">
    <location>
        <begin position="214"/>
        <end position="236"/>
    </location>
</feature>
<evidence type="ECO:0000256" key="2">
    <source>
        <dbReference type="ARBA" id="ARBA00022692"/>
    </source>
</evidence>
<name>A0ABN4ATF3_9BURK</name>
<comment type="subcellular location">
    <subcellularLocation>
        <location evidence="5">Cell membrane</location>
        <topology evidence="5">Multi-pass membrane protein</topology>
    </subcellularLocation>
    <subcellularLocation>
        <location evidence="1">Membrane</location>
        <topology evidence="1">Multi-pass membrane protein</topology>
    </subcellularLocation>
</comment>
<evidence type="ECO:0000313" key="7">
    <source>
        <dbReference type="Proteomes" id="UP000003121"/>
    </source>
</evidence>
<dbReference type="InterPro" id="IPR002781">
    <property type="entry name" value="TM_pro_TauE-like"/>
</dbReference>
<dbReference type="PANTHER" id="PTHR43483:SF3">
    <property type="entry name" value="MEMBRANE TRANSPORTER PROTEIN HI_0806-RELATED"/>
    <property type="match status" value="1"/>
</dbReference>
<feature type="transmembrane region" description="Helical" evidence="5">
    <location>
        <begin position="248"/>
        <end position="265"/>
    </location>
</feature>
<reference evidence="6 7" key="1">
    <citation type="journal article" date="2012" name="Vet. Microbiol.">
        <title>Comparative genomic analyses of the Taylorellae.</title>
        <authorList>
            <person name="Hauser H."/>
            <person name="Richter D.C."/>
            <person name="van Tonder A."/>
            <person name="Clark L."/>
            <person name="Preston A."/>
        </authorList>
    </citation>
    <scope>NUCLEOTIDE SEQUENCE [LARGE SCALE GENOMIC DNA]</scope>
    <source>
        <strain evidence="6 7">ATCC 35865</strain>
    </source>
</reference>